<evidence type="ECO:0000256" key="6">
    <source>
        <dbReference type="SAM" id="Phobius"/>
    </source>
</evidence>
<dbReference type="RefSeq" id="XP_033586054.1">
    <property type="nucleotide sequence ID" value="XM_033731954.1"/>
</dbReference>
<dbReference type="Proteomes" id="UP000799767">
    <property type="component" value="Unassembled WGS sequence"/>
</dbReference>
<dbReference type="GO" id="GO:0000329">
    <property type="term" value="C:fungal-type vacuole membrane"/>
    <property type="evidence" value="ECO:0007669"/>
    <property type="project" value="TreeGrafter"/>
</dbReference>
<comment type="subcellular location">
    <subcellularLocation>
        <location evidence="1">Membrane</location>
        <topology evidence="1">Multi-pass membrane protein</topology>
    </subcellularLocation>
</comment>
<dbReference type="PROSITE" id="PS51257">
    <property type="entry name" value="PROKAR_LIPOPROTEIN"/>
    <property type="match status" value="1"/>
</dbReference>
<keyword evidence="3 6" id="KW-1133">Transmembrane helix</keyword>
<feature type="transmembrane region" description="Helical" evidence="6">
    <location>
        <begin position="149"/>
        <end position="170"/>
    </location>
</feature>
<evidence type="ECO:0000256" key="3">
    <source>
        <dbReference type="ARBA" id="ARBA00022989"/>
    </source>
</evidence>
<gene>
    <name evidence="7" type="ORF">BDY17DRAFT_271720</name>
</gene>
<evidence type="ECO:0000256" key="1">
    <source>
        <dbReference type="ARBA" id="ARBA00004141"/>
    </source>
</evidence>
<dbReference type="InterPro" id="IPR036259">
    <property type="entry name" value="MFS_trans_sf"/>
</dbReference>
<dbReference type="InterPro" id="IPR011701">
    <property type="entry name" value="MFS"/>
</dbReference>
<dbReference type="PANTHER" id="PTHR21576">
    <property type="entry name" value="UNCHARACTERIZED NODULIN-LIKE PROTEIN"/>
    <property type="match status" value="1"/>
</dbReference>
<dbReference type="SUPFAM" id="SSF103473">
    <property type="entry name" value="MFS general substrate transporter"/>
    <property type="match status" value="1"/>
</dbReference>
<dbReference type="OrthoDB" id="410267at2759"/>
<organism evidence="7 8">
    <name type="scientific">Neohortaea acidophila</name>
    <dbReference type="NCBI Taxonomy" id="245834"/>
    <lineage>
        <taxon>Eukaryota</taxon>
        <taxon>Fungi</taxon>
        <taxon>Dikarya</taxon>
        <taxon>Ascomycota</taxon>
        <taxon>Pezizomycotina</taxon>
        <taxon>Dothideomycetes</taxon>
        <taxon>Dothideomycetidae</taxon>
        <taxon>Mycosphaerellales</taxon>
        <taxon>Teratosphaeriaceae</taxon>
        <taxon>Neohortaea</taxon>
    </lineage>
</organism>
<dbReference type="Gene3D" id="1.20.1250.20">
    <property type="entry name" value="MFS general substrate transporter like domains"/>
    <property type="match status" value="2"/>
</dbReference>
<feature type="transmembrane region" description="Helical" evidence="6">
    <location>
        <begin position="176"/>
        <end position="196"/>
    </location>
</feature>
<feature type="transmembrane region" description="Helical" evidence="6">
    <location>
        <begin position="55"/>
        <end position="75"/>
    </location>
</feature>
<evidence type="ECO:0000256" key="4">
    <source>
        <dbReference type="ARBA" id="ARBA00023136"/>
    </source>
</evidence>
<evidence type="ECO:0000313" key="7">
    <source>
        <dbReference type="EMBL" id="KAF2479484.1"/>
    </source>
</evidence>
<evidence type="ECO:0000313" key="8">
    <source>
        <dbReference type="Proteomes" id="UP000799767"/>
    </source>
</evidence>
<proteinExistence type="predicted"/>
<feature type="transmembrane region" description="Helical" evidence="6">
    <location>
        <begin position="470"/>
        <end position="489"/>
    </location>
</feature>
<evidence type="ECO:0000256" key="5">
    <source>
        <dbReference type="SAM" id="MobiDB-lite"/>
    </source>
</evidence>
<dbReference type="GO" id="GO:0022857">
    <property type="term" value="F:transmembrane transporter activity"/>
    <property type="evidence" value="ECO:0007669"/>
    <property type="project" value="InterPro"/>
</dbReference>
<dbReference type="Pfam" id="PF07690">
    <property type="entry name" value="MFS_1"/>
    <property type="match status" value="1"/>
</dbReference>
<feature type="transmembrane region" description="Helical" evidence="6">
    <location>
        <begin position="284"/>
        <end position="303"/>
    </location>
</feature>
<feature type="transmembrane region" description="Helical" evidence="6">
    <location>
        <begin position="16"/>
        <end position="35"/>
    </location>
</feature>
<name>A0A6A6PIF2_9PEZI</name>
<feature type="region of interest" description="Disordered" evidence="5">
    <location>
        <begin position="210"/>
        <end position="265"/>
    </location>
</feature>
<feature type="transmembrane region" description="Helical" evidence="6">
    <location>
        <begin position="82"/>
        <end position="98"/>
    </location>
</feature>
<feature type="compositionally biased region" description="Polar residues" evidence="5">
    <location>
        <begin position="232"/>
        <end position="249"/>
    </location>
</feature>
<accession>A0A6A6PIF2</accession>
<dbReference type="EMBL" id="MU001641">
    <property type="protein sequence ID" value="KAF2479484.1"/>
    <property type="molecule type" value="Genomic_DNA"/>
</dbReference>
<feature type="transmembrane region" description="Helical" evidence="6">
    <location>
        <begin position="359"/>
        <end position="379"/>
    </location>
</feature>
<feature type="transmembrane region" description="Helical" evidence="6">
    <location>
        <begin position="110"/>
        <end position="137"/>
    </location>
</feature>
<keyword evidence="2 6" id="KW-0812">Transmembrane</keyword>
<evidence type="ECO:0000256" key="2">
    <source>
        <dbReference type="ARBA" id="ARBA00022692"/>
    </source>
</evidence>
<keyword evidence="4 6" id="KW-0472">Membrane</keyword>
<reference evidence="7" key="1">
    <citation type="journal article" date="2020" name="Stud. Mycol.">
        <title>101 Dothideomycetes genomes: a test case for predicting lifestyles and emergence of pathogens.</title>
        <authorList>
            <person name="Haridas S."/>
            <person name="Albert R."/>
            <person name="Binder M."/>
            <person name="Bloem J."/>
            <person name="Labutti K."/>
            <person name="Salamov A."/>
            <person name="Andreopoulos B."/>
            <person name="Baker S."/>
            <person name="Barry K."/>
            <person name="Bills G."/>
            <person name="Bluhm B."/>
            <person name="Cannon C."/>
            <person name="Castanera R."/>
            <person name="Culley D."/>
            <person name="Daum C."/>
            <person name="Ezra D."/>
            <person name="Gonzalez J."/>
            <person name="Henrissat B."/>
            <person name="Kuo A."/>
            <person name="Liang C."/>
            <person name="Lipzen A."/>
            <person name="Lutzoni F."/>
            <person name="Magnuson J."/>
            <person name="Mondo S."/>
            <person name="Nolan M."/>
            <person name="Ohm R."/>
            <person name="Pangilinan J."/>
            <person name="Park H.-J."/>
            <person name="Ramirez L."/>
            <person name="Alfaro M."/>
            <person name="Sun H."/>
            <person name="Tritt A."/>
            <person name="Yoshinaga Y."/>
            <person name="Zwiers L.-H."/>
            <person name="Turgeon B."/>
            <person name="Goodwin S."/>
            <person name="Spatafora J."/>
            <person name="Crous P."/>
            <person name="Grigoriev I."/>
        </authorList>
    </citation>
    <scope>NUCLEOTIDE SEQUENCE</scope>
    <source>
        <strain evidence="7">CBS 113389</strain>
    </source>
</reference>
<sequence>MRDPSPPEQTHRKARIISVVAATAIALACGTNYAFSAWEPQFAERLQLSATQANLIGNFGNIGMYAMGIPGGIIIDSKGPRWGVLLGVIGLAVGYFPLHNAYDQGVGSMSVPALCFFSLMTGIASCTAFSAALKVAAMNWPNHRGTATGIPLSAFGLSAFFWTTLSAFLFPDDTSGYLMLLAVGATSLVLLGMIFLKTVPMQSQYDAVPTSERPGLARADSNPMRKSRSHSRNASVSNDMAEETSSLVSSAPGDIQDGETQSRHASKPDITGWRLLKTPHFYKLWMMLGIGCGVGLMTINNIGNNTRQLWHHWDAGATHEFIQKAQLTQVGILSLMSFAGRLSSGIGSDWLVNRNANRLWMIVTSSIIFVLAQTVAMTLENPNYLWLLSGLTGLAYGQLFGVFPALVADAFGTAGMAINWGAMTLAPVISGNFFNLAYGSILDQHSRLENGPDGKPELICNLGKACYSSAYWITFFCAIGAIVFCLWAIRGQRRERSLEERERLNREHQP</sequence>
<feature type="transmembrane region" description="Helical" evidence="6">
    <location>
        <begin position="420"/>
        <end position="441"/>
    </location>
</feature>
<dbReference type="AlphaFoldDB" id="A0A6A6PIF2"/>
<feature type="transmembrane region" description="Helical" evidence="6">
    <location>
        <begin position="385"/>
        <end position="408"/>
    </location>
</feature>
<keyword evidence="8" id="KW-1185">Reference proteome</keyword>
<protein>
    <submittedName>
        <fullName evidence="7">Major facilitator superfamily domain-containing protein</fullName>
    </submittedName>
</protein>
<dbReference type="GeneID" id="54472956"/>
<feature type="transmembrane region" description="Helical" evidence="6">
    <location>
        <begin position="330"/>
        <end position="352"/>
    </location>
</feature>
<dbReference type="PANTHER" id="PTHR21576:SF158">
    <property type="entry name" value="RIBOSOMAL RNA-PROCESSING PROTEIN 12-LIKE CONSERVED DOMAIN-CONTAINING PROTEIN"/>
    <property type="match status" value="1"/>
</dbReference>